<comment type="caution">
    <text evidence="1">The sequence shown here is derived from an EMBL/GenBank/DDBJ whole genome shotgun (WGS) entry which is preliminary data.</text>
</comment>
<sequence>MIQKFRQHDFSVHISDEDISCPNHDMEVVAFIAGYCAHSALKELSCVFCSSTVVLDNRNIIDVESSAMIANLSRGGLKFPQPCTRHVVLVTTLIVEKLTEGDHAKPFFACSNQRGIISPIATSLLGYVEIENCENGHMSETLVFHVVRAATNVALNNFCKLRNDAIESTAQKKDADR</sequence>
<accession>A0ACB7RW97</accession>
<gene>
    <name evidence="1" type="ORF">HPB50_008991</name>
</gene>
<evidence type="ECO:0000313" key="2">
    <source>
        <dbReference type="Proteomes" id="UP000821845"/>
    </source>
</evidence>
<organism evidence="1 2">
    <name type="scientific">Hyalomma asiaticum</name>
    <name type="common">Tick</name>
    <dbReference type="NCBI Taxonomy" id="266040"/>
    <lineage>
        <taxon>Eukaryota</taxon>
        <taxon>Metazoa</taxon>
        <taxon>Ecdysozoa</taxon>
        <taxon>Arthropoda</taxon>
        <taxon>Chelicerata</taxon>
        <taxon>Arachnida</taxon>
        <taxon>Acari</taxon>
        <taxon>Parasitiformes</taxon>
        <taxon>Ixodida</taxon>
        <taxon>Ixodoidea</taxon>
        <taxon>Ixodidae</taxon>
        <taxon>Hyalomminae</taxon>
        <taxon>Hyalomma</taxon>
    </lineage>
</organism>
<name>A0ACB7RW97_HYAAI</name>
<dbReference type="Proteomes" id="UP000821845">
    <property type="component" value="Chromosome 7"/>
</dbReference>
<evidence type="ECO:0000313" key="1">
    <source>
        <dbReference type="EMBL" id="KAH6925729.1"/>
    </source>
</evidence>
<keyword evidence="2" id="KW-1185">Reference proteome</keyword>
<reference evidence="1" key="1">
    <citation type="submission" date="2020-05" db="EMBL/GenBank/DDBJ databases">
        <title>Large-scale comparative analyses of tick genomes elucidate their genetic diversity and vector capacities.</title>
        <authorList>
            <person name="Jia N."/>
            <person name="Wang J."/>
            <person name="Shi W."/>
            <person name="Du L."/>
            <person name="Sun Y."/>
            <person name="Zhan W."/>
            <person name="Jiang J."/>
            <person name="Wang Q."/>
            <person name="Zhang B."/>
            <person name="Ji P."/>
            <person name="Sakyi L.B."/>
            <person name="Cui X."/>
            <person name="Yuan T."/>
            <person name="Jiang B."/>
            <person name="Yang W."/>
            <person name="Lam T.T.-Y."/>
            <person name="Chang Q."/>
            <person name="Ding S."/>
            <person name="Wang X."/>
            <person name="Zhu J."/>
            <person name="Ruan X."/>
            <person name="Zhao L."/>
            <person name="Wei J."/>
            <person name="Que T."/>
            <person name="Du C."/>
            <person name="Cheng J."/>
            <person name="Dai P."/>
            <person name="Han X."/>
            <person name="Huang E."/>
            <person name="Gao Y."/>
            <person name="Liu J."/>
            <person name="Shao H."/>
            <person name="Ye R."/>
            <person name="Li L."/>
            <person name="Wei W."/>
            <person name="Wang X."/>
            <person name="Wang C."/>
            <person name="Yang T."/>
            <person name="Huo Q."/>
            <person name="Li W."/>
            <person name="Guo W."/>
            <person name="Chen H."/>
            <person name="Zhou L."/>
            <person name="Ni X."/>
            <person name="Tian J."/>
            <person name="Zhou Y."/>
            <person name="Sheng Y."/>
            <person name="Liu T."/>
            <person name="Pan Y."/>
            <person name="Xia L."/>
            <person name="Li J."/>
            <person name="Zhao F."/>
            <person name="Cao W."/>
        </authorList>
    </citation>
    <scope>NUCLEOTIDE SEQUENCE</scope>
    <source>
        <strain evidence="1">Hyas-2018</strain>
    </source>
</reference>
<dbReference type="EMBL" id="CM023487">
    <property type="protein sequence ID" value="KAH6925729.1"/>
    <property type="molecule type" value="Genomic_DNA"/>
</dbReference>
<proteinExistence type="predicted"/>
<protein>
    <submittedName>
        <fullName evidence="1">Uncharacterized protein</fullName>
    </submittedName>
</protein>